<comment type="caution">
    <text evidence="5">The sequence shown here is derived from an EMBL/GenBank/DDBJ whole genome shotgun (WGS) entry which is preliminary data.</text>
</comment>
<dbReference type="InterPro" id="IPR016039">
    <property type="entry name" value="Thiolase-like"/>
</dbReference>
<evidence type="ECO:0000256" key="1">
    <source>
        <dbReference type="ARBA" id="ARBA00022450"/>
    </source>
</evidence>
<evidence type="ECO:0000313" key="5">
    <source>
        <dbReference type="EMBL" id="CAE7246520.1"/>
    </source>
</evidence>
<keyword evidence="3" id="KW-0808">Transferase</keyword>
<proteinExistence type="inferred from homology"/>
<comment type="similarity">
    <text evidence="3">Belongs to the thiolase-like superfamily. Beta-ketoacyl-ACP synthases family.</text>
</comment>
<dbReference type="SMART" id="SM00825">
    <property type="entry name" value="PKS_KS"/>
    <property type="match status" value="1"/>
</dbReference>
<dbReference type="Pfam" id="PF02801">
    <property type="entry name" value="Ketoacyl-synt_C"/>
    <property type="match status" value="1"/>
</dbReference>
<keyword evidence="1" id="KW-0596">Phosphopantetheine</keyword>
<dbReference type="InterPro" id="IPR014031">
    <property type="entry name" value="Ketoacyl_synth_C"/>
</dbReference>
<keyword evidence="6" id="KW-1185">Reference proteome</keyword>
<dbReference type="PANTHER" id="PTHR43775:SF37">
    <property type="entry name" value="SI:DKEY-61P9.11"/>
    <property type="match status" value="1"/>
</dbReference>
<dbReference type="Gene3D" id="3.40.47.10">
    <property type="match status" value="1"/>
</dbReference>
<name>A0A812LN66_SYMPI</name>
<dbReference type="Pfam" id="PF00109">
    <property type="entry name" value="ketoacyl-synt"/>
    <property type="match status" value="1"/>
</dbReference>
<feature type="domain" description="Ketosynthase family 3 (KS3)" evidence="4">
    <location>
        <begin position="1"/>
        <end position="326"/>
    </location>
</feature>
<dbReference type="PANTHER" id="PTHR43775">
    <property type="entry name" value="FATTY ACID SYNTHASE"/>
    <property type="match status" value="1"/>
</dbReference>
<dbReference type="SUPFAM" id="SSF53901">
    <property type="entry name" value="Thiolase-like"/>
    <property type="match status" value="2"/>
</dbReference>
<reference evidence="5" key="1">
    <citation type="submission" date="2021-02" db="EMBL/GenBank/DDBJ databases">
        <authorList>
            <person name="Dougan E. K."/>
            <person name="Rhodes N."/>
            <person name="Thang M."/>
            <person name="Chan C."/>
        </authorList>
    </citation>
    <scope>NUCLEOTIDE SEQUENCE</scope>
</reference>
<keyword evidence="2" id="KW-0597">Phosphoprotein</keyword>
<dbReference type="InterPro" id="IPR020841">
    <property type="entry name" value="PKS_Beta-ketoAc_synthase_dom"/>
</dbReference>
<sequence length="417" mass="44192">MRQNIGVFMGGPGGMPEFGAVPKDDSGGALGSTNNSPAIMANRISFAMGIHGPNFFIDLEGSASLIAFNLAVDSIQPDKAQCIGSVALGVDCNVHPQGLLQLGWAGVLSRKGRCLSFDSYADGYIRGEGFTGLYVNPLKKEVDGKKVIDEDPPIIGLASGGYINNNGRSASLSAPSGAMYQELVGNSVRTADISPLDVEAVECNASGNVLSDAVEATALCRAYRSLCEKEDAEEEEVLGLLAAKSNYGHMRPASGVAALLRVIVGQAMGCMPPSLHLHKLNPHIIADDNVPMFLATEHVPHRMTSAFVACTACGIGGSNAHAILWGRACNRQVKMEKPVQAEEVLSFWPGGGGELDPACEPRRGCSIAGSWNPPDQCERMRGEGLDQFCFTLTLGEHGCEWFQIWLDGAFPAYKGFS</sequence>
<dbReference type="AlphaFoldDB" id="A0A812LN66"/>
<evidence type="ECO:0000259" key="4">
    <source>
        <dbReference type="PROSITE" id="PS52004"/>
    </source>
</evidence>
<evidence type="ECO:0000256" key="3">
    <source>
        <dbReference type="RuleBase" id="RU003694"/>
    </source>
</evidence>
<dbReference type="OrthoDB" id="418624at2759"/>
<dbReference type="InterPro" id="IPR050091">
    <property type="entry name" value="PKS_NRPS_Biosynth_Enz"/>
</dbReference>
<evidence type="ECO:0000256" key="2">
    <source>
        <dbReference type="ARBA" id="ARBA00022553"/>
    </source>
</evidence>
<protein>
    <submittedName>
        <fullName evidence="5">PksN protein</fullName>
    </submittedName>
</protein>
<gene>
    <name evidence="5" type="primary">pksN</name>
    <name evidence="5" type="ORF">SPIL2461_LOCUS4535</name>
</gene>
<dbReference type="EMBL" id="CAJNIZ010006002">
    <property type="protein sequence ID" value="CAE7246520.1"/>
    <property type="molecule type" value="Genomic_DNA"/>
</dbReference>
<evidence type="ECO:0000313" key="6">
    <source>
        <dbReference type="Proteomes" id="UP000649617"/>
    </source>
</evidence>
<organism evidence="5 6">
    <name type="scientific">Symbiodinium pilosum</name>
    <name type="common">Dinoflagellate</name>
    <dbReference type="NCBI Taxonomy" id="2952"/>
    <lineage>
        <taxon>Eukaryota</taxon>
        <taxon>Sar</taxon>
        <taxon>Alveolata</taxon>
        <taxon>Dinophyceae</taxon>
        <taxon>Suessiales</taxon>
        <taxon>Symbiodiniaceae</taxon>
        <taxon>Symbiodinium</taxon>
    </lineage>
</organism>
<dbReference type="InterPro" id="IPR014030">
    <property type="entry name" value="Ketoacyl_synth_N"/>
</dbReference>
<accession>A0A812LN66</accession>
<dbReference type="PROSITE" id="PS52004">
    <property type="entry name" value="KS3_2"/>
    <property type="match status" value="1"/>
</dbReference>
<dbReference type="GO" id="GO:0006633">
    <property type="term" value="P:fatty acid biosynthetic process"/>
    <property type="evidence" value="ECO:0007669"/>
    <property type="project" value="TreeGrafter"/>
</dbReference>
<dbReference type="CDD" id="cd00833">
    <property type="entry name" value="PKS"/>
    <property type="match status" value="1"/>
</dbReference>
<dbReference type="GO" id="GO:0004312">
    <property type="term" value="F:fatty acid synthase activity"/>
    <property type="evidence" value="ECO:0007669"/>
    <property type="project" value="TreeGrafter"/>
</dbReference>
<dbReference type="Proteomes" id="UP000649617">
    <property type="component" value="Unassembled WGS sequence"/>
</dbReference>